<name>A0A5J4U6P8_9EUKA</name>
<organism evidence="1 2">
    <name type="scientific">Streblomastix strix</name>
    <dbReference type="NCBI Taxonomy" id="222440"/>
    <lineage>
        <taxon>Eukaryota</taxon>
        <taxon>Metamonada</taxon>
        <taxon>Preaxostyla</taxon>
        <taxon>Oxymonadida</taxon>
        <taxon>Streblomastigidae</taxon>
        <taxon>Streblomastix</taxon>
    </lineage>
</organism>
<sequence length="259" mass="30011">ANQQTVTGISNWRTNMESRPWSVYNYQPYRRPQVAKIPDILKIKAKLGVLGLIDDTQKRKIYGEDFPYSLQQELLETNIRINNEGSRSLVLLEEQSLNELKNERSPRQKQFINRQLNIDFGNQRQASDLPQSSVFDDIPPEISLTQEKLSEAQQQQIEADMISFMNLSTVYDIGALDWERPPNNDAYGRHPFETYATSYKYDQFGNYIAYMKKPTQTIGKKNNNMKRNYIPTSQLIQTAKVQADLHKKLAKSSKIGKKK</sequence>
<feature type="non-terminal residue" evidence="1">
    <location>
        <position position="1"/>
    </location>
</feature>
<evidence type="ECO:0000313" key="1">
    <source>
        <dbReference type="EMBL" id="KAA6365632.1"/>
    </source>
</evidence>
<dbReference type="EMBL" id="SNRW01020259">
    <property type="protein sequence ID" value="KAA6365632.1"/>
    <property type="molecule type" value="Genomic_DNA"/>
</dbReference>
<gene>
    <name evidence="1" type="ORF">EZS28_038841</name>
</gene>
<dbReference type="Proteomes" id="UP000324800">
    <property type="component" value="Unassembled WGS sequence"/>
</dbReference>
<dbReference type="AlphaFoldDB" id="A0A5J4U6P8"/>
<evidence type="ECO:0000313" key="2">
    <source>
        <dbReference type="Proteomes" id="UP000324800"/>
    </source>
</evidence>
<accession>A0A5J4U6P8</accession>
<protein>
    <submittedName>
        <fullName evidence="1">Uncharacterized protein</fullName>
    </submittedName>
</protein>
<comment type="caution">
    <text evidence="1">The sequence shown here is derived from an EMBL/GenBank/DDBJ whole genome shotgun (WGS) entry which is preliminary data.</text>
</comment>
<proteinExistence type="predicted"/>
<reference evidence="1 2" key="1">
    <citation type="submission" date="2019-03" db="EMBL/GenBank/DDBJ databases">
        <title>Single cell metagenomics reveals metabolic interactions within the superorganism composed of flagellate Streblomastix strix and complex community of Bacteroidetes bacteria on its surface.</title>
        <authorList>
            <person name="Treitli S.C."/>
            <person name="Kolisko M."/>
            <person name="Husnik F."/>
            <person name="Keeling P."/>
            <person name="Hampl V."/>
        </authorList>
    </citation>
    <scope>NUCLEOTIDE SEQUENCE [LARGE SCALE GENOMIC DNA]</scope>
    <source>
        <strain evidence="1">ST1C</strain>
    </source>
</reference>